<dbReference type="GO" id="GO:0004566">
    <property type="term" value="F:beta-glucuronidase activity"/>
    <property type="evidence" value="ECO:0007669"/>
    <property type="project" value="TreeGrafter"/>
</dbReference>
<dbReference type="GO" id="GO:0009505">
    <property type="term" value="C:plant-type cell wall"/>
    <property type="evidence" value="ECO:0007669"/>
    <property type="project" value="TreeGrafter"/>
</dbReference>
<evidence type="ECO:0000313" key="1">
    <source>
        <dbReference type="EMBL" id="KAF3323362.1"/>
    </source>
</evidence>
<name>A0A833QK12_9POAL</name>
<dbReference type="EMBL" id="SWLB01000023">
    <property type="protein sequence ID" value="KAF3323362.1"/>
    <property type="molecule type" value="Genomic_DNA"/>
</dbReference>
<dbReference type="AlphaFoldDB" id="A0A833QK12"/>
<protein>
    <submittedName>
        <fullName evidence="1">Heparanase-like protein 2</fullName>
    </submittedName>
</protein>
<keyword evidence="2" id="KW-1185">Reference proteome</keyword>
<evidence type="ECO:0000313" key="2">
    <source>
        <dbReference type="Proteomes" id="UP000623129"/>
    </source>
</evidence>
<dbReference type="Proteomes" id="UP000623129">
    <property type="component" value="Unassembled WGS sequence"/>
</dbReference>
<dbReference type="PANTHER" id="PTHR14363">
    <property type="entry name" value="HEPARANASE-RELATED"/>
    <property type="match status" value="1"/>
</dbReference>
<comment type="caution">
    <text evidence="1">The sequence shown here is derived from an EMBL/GenBank/DDBJ whole genome shotgun (WGS) entry which is preliminary data.</text>
</comment>
<dbReference type="PANTHER" id="PTHR14363:SF13">
    <property type="entry name" value="OS07G0598400 PROTEIN"/>
    <property type="match status" value="1"/>
</dbReference>
<proteinExistence type="predicted"/>
<accession>A0A833QK12</accession>
<sequence length="116" mass="12979">MILSHEQQGVTSLFINLSNSTSFDVSFVGDYNIYLPENASYQDERGLREEYHLTPEGGNLKSRVMLLNGEPLKLTADNQIPELKPSIVDGDTPLRIAPYSIAFIRYKNFNAPACTP</sequence>
<organism evidence="1 2">
    <name type="scientific">Carex littledalei</name>
    <dbReference type="NCBI Taxonomy" id="544730"/>
    <lineage>
        <taxon>Eukaryota</taxon>
        <taxon>Viridiplantae</taxon>
        <taxon>Streptophyta</taxon>
        <taxon>Embryophyta</taxon>
        <taxon>Tracheophyta</taxon>
        <taxon>Spermatophyta</taxon>
        <taxon>Magnoliopsida</taxon>
        <taxon>Liliopsida</taxon>
        <taxon>Poales</taxon>
        <taxon>Cyperaceae</taxon>
        <taxon>Cyperoideae</taxon>
        <taxon>Cariceae</taxon>
        <taxon>Carex</taxon>
        <taxon>Carex subgen. Euthyceras</taxon>
    </lineage>
</organism>
<reference evidence="1" key="1">
    <citation type="submission" date="2020-01" db="EMBL/GenBank/DDBJ databases">
        <title>Genome sequence of Kobresia littledalei, the first chromosome-level genome in the family Cyperaceae.</title>
        <authorList>
            <person name="Qu G."/>
        </authorList>
    </citation>
    <scope>NUCLEOTIDE SEQUENCE</scope>
    <source>
        <strain evidence="1">C.B.Clarke</strain>
        <tissue evidence="1">Leaf</tissue>
    </source>
</reference>
<dbReference type="OrthoDB" id="726732at2759"/>
<gene>
    <name evidence="1" type="ORF">FCM35_KLT12093</name>
</gene>